<dbReference type="InterPro" id="IPR033583">
    <property type="entry name" value="BEND3"/>
</dbReference>
<dbReference type="InterPro" id="IPR018379">
    <property type="entry name" value="BEN_domain"/>
</dbReference>
<feature type="compositionally biased region" description="Polar residues" evidence="1">
    <location>
        <begin position="71"/>
        <end position="108"/>
    </location>
</feature>
<dbReference type="Proteomes" id="UP000887567">
    <property type="component" value="Unplaced"/>
</dbReference>
<dbReference type="OrthoDB" id="1928974at2759"/>
<dbReference type="SMART" id="SM01025">
    <property type="entry name" value="BEN"/>
    <property type="match status" value="1"/>
</dbReference>
<dbReference type="PROSITE" id="PS51457">
    <property type="entry name" value="BEN"/>
    <property type="match status" value="1"/>
</dbReference>
<dbReference type="EnsemblMetazoa" id="XM_021054016.2">
    <property type="protein sequence ID" value="XP_020909675.1"/>
    <property type="gene ID" value="LOC110247561"/>
</dbReference>
<feature type="region of interest" description="Disordered" evidence="1">
    <location>
        <begin position="389"/>
        <end position="409"/>
    </location>
</feature>
<protein>
    <recommendedName>
        <fullName evidence="2">BEN domain-containing protein</fullName>
    </recommendedName>
</protein>
<evidence type="ECO:0000256" key="1">
    <source>
        <dbReference type="SAM" id="MobiDB-lite"/>
    </source>
</evidence>
<dbReference type="RefSeq" id="XP_020909675.1">
    <property type="nucleotide sequence ID" value="XM_021054016.2"/>
</dbReference>
<sequence>MSSEEHGLAGYNSSSSEDGENTRNNSLSKGLKKIPSSMSSTQPSSAEKRHREASPYSPSTPTKRSRHFQESDTALGNNETDSLKDTNNYKQQNSDLSGNSTMESHSRLIQSSEVDADLKAHLSTLLGKVDQLLTYQHKVLKNQERLLALLESNIKYNNTEGSKPQTVRALISSPSPVDNVSLSTPKHTAGTPTTSESDISFTDFKVPALPSENNLLSCINSILTNQGIAQPSQDLKVDGQNVEPTAQTNQSKLFQEITLPADLQLESVGTDTDHLNKDEMPYFTDSDSDRMKDLLCWAQKIKSKSCSIGNFSTNLVKLLFTKEEIHNKNCSGTRGKKALDPDKLAFVKYCTFRLYNKCDTFEQESIWRKKCIVSIDEYLRRGNRTRANSRSVSQEGLVDEDDKNKDEQPATTTFDLIESGTENPVQIVVIPTSVS</sequence>
<feature type="compositionally biased region" description="Low complexity" evidence="1">
    <location>
        <begin position="36"/>
        <end position="45"/>
    </location>
</feature>
<feature type="compositionally biased region" description="Polar residues" evidence="1">
    <location>
        <begin position="11"/>
        <end position="28"/>
    </location>
</feature>
<dbReference type="PANTHER" id="PTHR28665">
    <property type="entry name" value="BEN DOMAIN-CONTAINING PROTEIN 3"/>
    <property type="match status" value="1"/>
</dbReference>
<evidence type="ECO:0000313" key="4">
    <source>
        <dbReference type="Proteomes" id="UP000887567"/>
    </source>
</evidence>
<dbReference type="GO" id="GO:0000183">
    <property type="term" value="P:rDNA heterochromatin formation"/>
    <property type="evidence" value="ECO:0007669"/>
    <property type="project" value="InterPro"/>
</dbReference>
<reference evidence="3" key="1">
    <citation type="submission" date="2022-11" db="UniProtKB">
        <authorList>
            <consortium name="EnsemblMetazoa"/>
        </authorList>
    </citation>
    <scope>IDENTIFICATION</scope>
</reference>
<organism evidence="3 4">
    <name type="scientific">Exaiptasia diaphana</name>
    <name type="common">Tropical sea anemone</name>
    <name type="synonym">Aiptasia pulchella</name>
    <dbReference type="NCBI Taxonomy" id="2652724"/>
    <lineage>
        <taxon>Eukaryota</taxon>
        <taxon>Metazoa</taxon>
        <taxon>Cnidaria</taxon>
        <taxon>Anthozoa</taxon>
        <taxon>Hexacorallia</taxon>
        <taxon>Actiniaria</taxon>
        <taxon>Aiptasiidae</taxon>
        <taxon>Exaiptasia</taxon>
    </lineage>
</organism>
<keyword evidence="4" id="KW-1185">Reference proteome</keyword>
<dbReference type="AlphaFoldDB" id="A0A913XTW5"/>
<dbReference type="GeneID" id="110247561"/>
<dbReference type="GO" id="GO:0000792">
    <property type="term" value="C:heterochromatin"/>
    <property type="evidence" value="ECO:0007669"/>
    <property type="project" value="InterPro"/>
</dbReference>
<dbReference type="PANTHER" id="PTHR28665:SF1">
    <property type="entry name" value="BEN DOMAIN-CONTAINING PROTEIN 3"/>
    <property type="match status" value="1"/>
</dbReference>
<name>A0A913XTW5_EXADI</name>
<dbReference type="Pfam" id="PF10523">
    <property type="entry name" value="BEN"/>
    <property type="match status" value="1"/>
</dbReference>
<feature type="region of interest" description="Disordered" evidence="1">
    <location>
        <begin position="1"/>
        <end position="108"/>
    </location>
</feature>
<feature type="region of interest" description="Disordered" evidence="1">
    <location>
        <begin position="173"/>
        <end position="197"/>
    </location>
</feature>
<feature type="domain" description="BEN" evidence="2">
    <location>
        <begin position="285"/>
        <end position="386"/>
    </location>
</feature>
<accession>A0A913XTW5</accession>
<dbReference type="GO" id="GO:0003677">
    <property type="term" value="F:DNA binding"/>
    <property type="evidence" value="ECO:0007669"/>
    <property type="project" value="InterPro"/>
</dbReference>
<proteinExistence type="predicted"/>
<evidence type="ECO:0000313" key="3">
    <source>
        <dbReference type="EnsemblMetazoa" id="XP_020909675.1"/>
    </source>
</evidence>
<evidence type="ECO:0000259" key="2">
    <source>
        <dbReference type="PROSITE" id="PS51457"/>
    </source>
</evidence>